<dbReference type="InterPro" id="IPR008991">
    <property type="entry name" value="Translation_prot_SH3-like_sf"/>
</dbReference>
<dbReference type="GO" id="GO:0031564">
    <property type="term" value="P:transcription antitermination"/>
    <property type="evidence" value="ECO:0007669"/>
    <property type="project" value="UniProtKB-KW"/>
</dbReference>
<dbReference type="Pfam" id="PF02357">
    <property type="entry name" value="NusG"/>
    <property type="match status" value="1"/>
</dbReference>
<evidence type="ECO:0000256" key="3">
    <source>
        <dbReference type="ARBA" id="ARBA00023163"/>
    </source>
</evidence>
<dbReference type="EMBL" id="LT670849">
    <property type="protein sequence ID" value="SHN82361.1"/>
    <property type="molecule type" value="Genomic_DNA"/>
</dbReference>
<dbReference type="PANTHER" id="PTHR30265">
    <property type="entry name" value="RHO-INTERACTING TRANSCRIPTION TERMINATION FACTOR NUSG"/>
    <property type="match status" value="1"/>
</dbReference>
<dbReference type="Gene3D" id="3.30.70.940">
    <property type="entry name" value="NusG, N-terminal domain"/>
    <property type="match status" value="1"/>
</dbReference>
<evidence type="ECO:0000259" key="4">
    <source>
        <dbReference type="SMART" id="SM00738"/>
    </source>
</evidence>
<evidence type="ECO:0000256" key="1">
    <source>
        <dbReference type="ARBA" id="ARBA00022814"/>
    </source>
</evidence>
<evidence type="ECO:0000256" key="2">
    <source>
        <dbReference type="ARBA" id="ARBA00023015"/>
    </source>
</evidence>
<dbReference type="SUPFAM" id="SSF82679">
    <property type="entry name" value="N-utilization substance G protein NusG, N-terminal domain"/>
    <property type="match status" value="1"/>
</dbReference>
<gene>
    <name evidence="5" type="ORF">SAMN05444170_5089</name>
</gene>
<evidence type="ECO:0000313" key="6">
    <source>
        <dbReference type="Proteomes" id="UP000184096"/>
    </source>
</evidence>
<dbReference type="RefSeq" id="WP_072822036.1">
    <property type="nucleotide sequence ID" value="NZ_LT670849.1"/>
</dbReference>
<dbReference type="Proteomes" id="UP000184096">
    <property type="component" value="Chromosome I"/>
</dbReference>
<dbReference type="GO" id="GO:0006354">
    <property type="term" value="P:DNA-templated transcription elongation"/>
    <property type="evidence" value="ECO:0007669"/>
    <property type="project" value="InterPro"/>
</dbReference>
<protein>
    <submittedName>
        <fullName evidence="5">Transcriptional antiterminator RfaH</fullName>
    </submittedName>
</protein>
<keyword evidence="3" id="KW-0804">Transcription</keyword>
<dbReference type="OrthoDB" id="9787731at2"/>
<keyword evidence="2" id="KW-0805">Transcription regulation</keyword>
<evidence type="ECO:0000313" key="5">
    <source>
        <dbReference type="EMBL" id="SHN82361.1"/>
    </source>
</evidence>
<accession>A0A1M7UH56</accession>
<dbReference type="InterPro" id="IPR036735">
    <property type="entry name" value="NGN_dom_sf"/>
</dbReference>
<dbReference type="SUPFAM" id="SSF50104">
    <property type="entry name" value="Translation proteins SH3-like domain"/>
    <property type="match status" value="1"/>
</dbReference>
<name>A0A1M7UH56_9BRAD</name>
<dbReference type="PANTHER" id="PTHR30265:SF7">
    <property type="entry name" value="TRANSCRIPTION ANTITERMINATION PROTEIN RFAH"/>
    <property type="match status" value="1"/>
</dbReference>
<proteinExistence type="predicted"/>
<dbReference type="GO" id="GO:0005829">
    <property type="term" value="C:cytosol"/>
    <property type="evidence" value="ECO:0007669"/>
    <property type="project" value="TreeGrafter"/>
</dbReference>
<keyword evidence="6" id="KW-1185">Reference proteome</keyword>
<organism evidence="5 6">
    <name type="scientific">Bradyrhizobium erythrophlei</name>
    <dbReference type="NCBI Taxonomy" id="1437360"/>
    <lineage>
        <taxon>Bacteria</taxon>
        <taxon>Pseudomonadati</taxon>
        <taxon>Pseudomonadota</taxon>
        <taxon>Alphaproteobacteria</taxon>
        <taxon>Hyphomicrobiales</taxon>
        <taxon>Nitrobacteraceae</taxon>
        <taxon>Bradyrhizobium</taxon>
    </lineage>
</organism>
<dbReference type="CDD" id="cd06091">
    <property type="entry name" value="KOW_NusG"/>
    <property type="match status" value="1"/>
</dbReference>
<dbReference type="InterPro" id="IPR043425">
    <property type="entry name" value="NusG-like"/>
</dbReference>
<sequence length="171" mass="19262">MTDAAETVWYVVQTQVNCEAKATQNLIRQGYQVYLPRYLKRRRHARKVDFTAKPLFPRYMFVAIDMATQRWRSIQSTFGVARLVTNGDAPAMVPIGIVNALKAREDDKGFIRMDTRPTFAPGDKVRVLAGAFMDNAGLFNGLADRDRVSILLEMLGRKVRVLLDADLVVAA</sequence>
<feature type="domain" description="NusG-like N-terminal" evidence="4">
    <location>
        <begin position="6"/>
        <end position="105"/>
    </location>
</feature>
<keyword evidence="1" id="KW-0889">Transcription antitermination</keyword>
<reference evidence="6" key="1">
    <citation type="submission" date="2016-11" db="EMBL/GenBank/DDBJ databases">
        <authorList>
            <person name="Varghese N."/>
            <person name="Submissions S."/>
        </authorList>
    </citation>
    <scope>NUCLEOTIDE SEQUENCE [LARGE SCALE GENOMIC DNA]</scope>
    <source>
        <strain evidence="6">GAS401</strain>
    </source>
</reference>
<dbReference type="SMART" id="SM00738">
    <property type="entry name" value="NGN"/>
    <property type="match status" value="1"/>
</dbReference>
<dbReference type="InterPro" id="IPR006645">
    <property type="entry name" value="NGN-like_dom"/>
</dbReference>
<dbReference type="AlphaFoldDB" id="A0A1M7UH56"/>
<dbReference type="CDD" id="cd09892">
    <property type="entry name" value="NGN_SP_RfaH"/>
    <property type="match status" value="1"/>
</dbReference>